<name>A0ABQ6K7B5_9MICO</name>
<feature type="transmembrane region" description="Helical" evidence="1">
    <location>
        <begin position="216"/>
        <end position="239"/>
    </location>
</feature>
<comment type="caution">
    <text evidence="2">The sequence shown here is derived from an EMBL/GenBank/DDBJ whole genome shotgun (WGS) entry which is preliminary data.</text>
</comment>
<dbReference type="EMBL" id="BSVB01000001">
    <property type="protein sequence ID" value="GMA94682.1"/>
    <property type="molecule type" value="Genomic_DNA"/>
</dbReference>
<evidence type="ECO:0000256" key="1">
    <source>
        <dbReference type="SAM" id="Phobius"/>
    </source>
</evidence>
<proteinExistence type="predicted"/>
<protein>
    <submittedName>
        <fullName evidence="2">Membrane protein</fullName>
    </submittedName>
</protein>
<feature type="transmembrane region" description="Helical" evidence="1">
    <location>
        <begin position="135"/>
        <end position="154"/>
    </location>
</feature>
<dbReference type="Pfam" id="PF03988">
    <property type="entry name" value="DUF347"/>
    <property type="match status" value="4"/>
</dbReference>
<keyword evidence="1" id="KW-0812">Transmembrane</keyword>
<dbReference type="InterPro" id="IPR007136">
    <property type="entry name" value="DUF347"/>
</dbReference>
<gene>
    <name evidence="2" type="ORF">GCM10025881_15060</name>
</gene>
<keyword evidence="1" id="KW-0472">Membrane</keyword>
<feature type="transmembrane region" description="Helical" evidence="1">
    <location>
        <begin position="97"/>
        <end position="115"/>
    </location>
</feature>
<organism evidence="2 3">
    <name type="scientific">Pseudolysinimonas kribbensis</name>
    <dbReference type="NCBI Taxonomy" id="433641"/>
    <lineage>
        <taxon>Bacteria</taxon>
        <taxon>Bacillati</taxon>
        <taxon>Actinomycetota</taxon>
        <taxon>Actinomycetes</taxon>
        <taxon>Micrococcales</taxon>
        <taxon>Microbacteriaceae</taxon>
        <taxon>Pseudolysinimonas</taxon>
    </lineage>
</organism>
<keyword evidence="3" id="KW-1185">Reference proteome</keyword>
<dbReference type="Proteomes" id="UP001157034">
    <property type="component" value="Unassembled WGS sequence"/>
</dbReference>
<feature type="transmembrane region" description="Helical" evidence="1">
    <location>
        <begin position="39"/>
        <end position="59"/>
    </location>
</feature>
<evidence type="ECO:0000313" key="2">
    <source>
        <dbReference type="EMBL" id="GMA94682.1"/>
    </source>
</evidence>
<feature type="transmembrane region" description="Helical" evidence="1">
    <location>
        <begin position="189"/>
        <end position="210"/>
    </location>
</feature>
<feature type="transmembrane region" description="Helical" evidence="1">
    <location>
        <begin position="160"/>
        <end position="182"/>
    </location>
</feature>
<accession>A0ABQ6K7B5</accession>
<dbReference type="RefSeq" id="WP_284253580.1">
    <property type="nucleotide sequence ID" value="NZ_BAAAQO010000002.1"/>
</dbReference>
<evidence type="ECO:0000313" key="3">
    <source>
        <dbReference type="Proteomes" id="UP001157034"/>
    </source>
</evidence>
<sequence length="257" mass="27991">MASPLDRLQRVPQLTLLFWVVKLLSTGVGETTSDYFVKTLDPVPVVLVAAVLFAICFVIQFTARRYVPWRYWLFVCMVAVFGTMVADVTHIVIGVPYLLSTIAFAAVLVVIFIVWRITEGTVSVHSVTTGRRELFYWATVLATFALGTAVGDLTATTFTLGYLGSGIVFAILIAMPGIAYRFHLPATIAFWWAYVLTRPLGASFADWLAVDHSRGGLALGTLPISAAGAALIIAGVAVMQTRQRRLQRLTASTSEVS</sequence>
<keyword evidence="1" id="KW-1133">Transmembrane helix</keyword>
<reference evidence="3" key="1">
    <citation type="journal article" date="2019" name="Int. J. Syst. Evol. Microbiol.">
        <title>The Global Catalogue of Microorganisms (GCM) 10K type strain sequencing project: providing services to taxonomists for standard genome sequencing and annotation.</title>
        <authorList>
            <consortium name="The Broad Institute Genomics Platform"/>
            <consortium name="The Broad Institute Genome Sequencing Center for Infectious Disease"/>
            <person name="Wu L."/>
            <person name="Ma J."/>
        </authorList>
    </citation>
    <scope>NUCLEOTIDE SEQUENCE [LARGE SCALE GENOMIC DNA]</scope>
    <source>
        <strain evidence="3">NBRC 108894</strain>
    </source>
</reference>
<feature type="transmembrane region" description="Helical" evidence="1">
    <location>
        <begin position="71"/>
        <end position="91"/>
    </location>
</feature>